<proteinExistence type="predicted"/>
<accession>A0AAD8AKB1</accession>
<dbReference type="InterPro" id="IPR035940">
    <property type="entry name" value="CAP_sf"/>
</dbReference>
<organism evidence="2 3">
    <name type="scientific">Diploptera punctata</name>
    <name type="common">Pacific beetle cockroach</name>
    <dbReference type="NCBI Taxonomy" id="6984"/>
    <lineage>
        <taxon>Eukaryota</taxon>
        <taxon>Metazoa</taxon>
        <taxon>Ecdysozoa</taxon>
        <taxon>Arthropoda</taxon>
        <taxon>Hexapoda</taxon>
        <taxon>Insecta</taxon>
        <taxon>Pterygota</taxon>
        <taxon>Neoptera</taxon>
        <taxon>Polyneoptera</taxon>
        <taxon>Dictyoptera</taxon>
        <taxon>Blattodea</taxon>
        <taxon>Blaberoidea</taxon>
        <taxon>Blaberidae</taxon>
        <taxon>Diplopterinae</taxon>
        <taxon>Diploptera</taxon>
    </lineage>
</organism>
<dbReference type="Gene3D" id="3.40.33.10">
    <property type="entry name" value="CAP"/>
    <property type="match status" value="1"/>
</dbReference>
<feature type="domain" description="SCP" evidence="1">
    <location>
        <begin position="31"/>
        <end position="87"/>
    </location>
</feature>
<evidence type="ECO:0000313" key="3">
    <source>
        <dbReference type="Proteomes" id="UP001233999"/>
    </source>
</evidence>
<keyword evidence="3" id="KW-1185">Reference proteome</keyword>
<reference evidence="2" key="1">
    <citation type="journal article" date="2023" name="IScience">
        <title>Live-bearing cockroach genome reveals convergent evolutionary mechanisms linked to viviparity in insects and beyond.</title>
        <authorList>
            <person name="Fouks B."/>
            <person name="Harrison M.C."/>
            <person name="Mikhailova A.A."/>
            <person name="Marchal E."/>
            <person name="English S."/>
            <person name="Carruthers M."/>
            <person name="Jennings E.C."/>
            <person name="Chiamaka E.L."/>
            <person name="Frigard R.A."/>
            <person name="Pippel M."/>
            <person name="Attardo G.M."/>
            <person name="Benoit J.B."/>
            <person name="Bornberg-Bauer E."/>
            <person name="Tobe S.S."/>
        </authorList>
    </citation>
    <scope>NUCLEOTIDE SEQUENCE</scope>
    <source>
        <strain evidence="2">Stay&amp;Tobe</strain>
    </source>
</reference>
<dbReference type="Pfam" id="PF00188">
    <property type="entry name" value="CAP"/>
    <property type="match status" value="1"/>
</dbReference>
<feature type="non-terminal residue" evidence="2">
    <location>
        <position position="94"/>
    </location>
</feature>
<dbReference type="GO" id="GO:0005576">
    <property type="term" value="C:extracellular region"/>
    <property type="evidence" value="ECO:0007669"/>
    <property type="project" value="UniProtKB-SubCell"/>
</dbReference>
<dbReference type="InterPro" id="IPR014044">
    <property type="entry name" value="CAP_dom"/>
</dbReference>
<dbReference type="EMBL" id="JASPKZ010000203">
    <property type="protein sequence ID" value="KAJ9600637.1"/>
    <property type="molecule type" value="Genomic_DNA"/>
</dbReference>
<sequence>ILSNRPKSIVTTEGKELETEWQHSEFIAECLNWHNVYRQRHGAPPFTLCSELCSLAQSWANHLAHINTFYYRNDRDVGQNLFCRPTNSIQNDVT</sequence>
<dbReference type="AlphaFoldDB" id="A0AAD8AKB1"/>
<dbReference type="Proteomes" id="UP001233999">
    <property type="component" value="Unassembled WGS sequence"/>
</dbReference>
<dbReference type="SUPFAM" id="SSF55797">
    <property type="entry name" value="PR-1-like"/>
    <property type="match status" value="1"/>
</dbReference>
<protein>
    <recommendedName>
        <fullName evidence="1">SCP domain-containing protein</fullName>
    </recommendedName>
</protein>
<evidence type="ECO:0000313" key="2">
    <source>
        <dbReference type="EMBL" id="KAJ9600637.1"/>
    </source>
</evidence>
<gene>
    <name evidence="2" type="ORF">L9F63_026226</name>
</gene>
<reference evidence="2" key="2">
    <citation type="submission" date="2023-05" db="EMBL/GenBank/DDBJ databases">
        <authorList>
            <person name="Fouks B."/>
        </authorList>
    </citation>
    <scope>NUCLEOTIDE SEQUENCE</scope>
    <source>
        <strain evidence="2">Stay&amp;Tobe</strain>
        <tissue evidence="2">Testes</tissue>
    </source>
</reference>
<feature type="non-terminal residue" evidence="2">
    <location>
        <position position="1"/>
    </location>
</feature>
<name>A0AAD8AKB1_DIPPU</name>
<evidence type="ECO:0000259" key="1">
    <source>
        <dbReference type="Pfam" id="PF00188"/>
    </source>
</evidence>
<comment type="caution">
    <text evidence="2">The sequence shown here is derived from an EMBL/GenBank/DDBJ whole genome shotgun (WGS) entry which is preliminary data.</text>
</comment>